<keyword evidence="3" id="KW-1185">Reference proteome</keyword>
<dbReference type="RefSeq" id="WP_203861742.1">
    <property type="nucleotide sequence ID" value="NZ_BAAAZQ010000023.1"/>
</dbReference>
<organism evidence="2 3">
    <name type="scientific">Plantactinospora mayteni</name>
    <dbReference type="NCBI Taxonomy" id="566021"/>
    <lineage>
        <taxon>Bacteria</taxon>
        <taxon>Bacillati</taxon>
        <taxon>Actinomycetota</taxon>
        <taxon>Actinomycetes</taxon>
        <taxon>Micromonosporales</taxon>
        <taxon>Micromonosporaceae</taxon>
        <taxon>Plantactinospora</taxon>
    </lineage>
</organism>
<comment type="caution">
    <text evidence="2">The sequence shown here is derived from an EMBL/GenBank/DDBJ whole genome shotgun (WGS) entry which is preliminary data.</text>
</comment>
<evidence type="ECO:0000313" key="2">
    <source>
        <dbReference type="EMBL" id="GIH00431.1"/>
    </source>
</evidence>
<name>A0ABQ4F0I5_9ACTN</name>
<evidence type="ECO:0000313" key="3">
    <source>
        <dbReference type="Proteomes" id="UP000621500"/>
    </source>
</evidence>
<proteinExistence type="predicted"/>
<feature type="region of interest" description="Disordered" evidence="1">
    <location>
        <begin position="105"/>
        <end position="130"/>
    </location>
</feature>
<dbReference type="Pfam" id="PF19817">
    <property type="entry name" value="DUF6300"/>
    <property type="match status" value="1"/>
</dbReference>
<dbReference type="Proteomes" id="UP000621500">
    <property type="component" value="Unassembled WGS sequence"/>
</dbReference>
<protein>
    <submittedName>
        <fullName evidence="2">Uncharacterized protein</fullName>
    </submittedName>
</protein>
<reference evidence="2 3" key="1">
    <citation type="submission" date="2021-01" db="EMBL/GenBank/DDBJ databases">
        <title>Whole genome shotgun sequence of Plantactinospora mayteni NBRC 109088.</title>
        <authorList>
            <person name="Komaki H."/>
            <person name="Tamura T."/>
        </authorList>
    </citation>
    <scope>NUCLEOTIDE SEQUENCE [LARGE SCALE GENOMIC DNA]</scope>
    <source>
        <strain evidence="2 3">NBRC 109088</strain>
    </source>
</reference>
<dbReference type="EMBL" id="BONX01000053">
    <property type="protein sequence ID" value="GIH00431.1"/>
    <property type="molecule type" value="Genomic_DNA"/>
</dbReference>
<sequence length="130" mass="14217">MTGDWPCHRCGTDNVLAVLRRPGTWTNAAGNRIPVVHERHLCARCDADDPLSGPVVEYLTAGEGRDREDATQLARDLLRWIDHARPATPDEDALTAEIDAWYRGERDRQLPQSGTGLTRGTAVDGGEAGD</sequence>
<dbReference type="InterPro" id="IPR046267">
    <property type="entry name" value="DUF6300"/>
</dbReference>
<evidence type="ECO:0000256" key="1">
    <source>
        <dbReference type="SAM" id="MobiDB-lite"/>
    </source>
</evidence>
<gene>
    <name evidence="2" type="ORF">Pma05_70030</name>
</gene>
<accession>A0ABQ4F0I5</accession>